<dbReference type="GO" id="GO:0010427">
    <property type="term" value="F:abscisic acid binding"/>
    <property type="evidence" value="ECO:0007669"/>
    <property type="project" value="InterPro"/>
</dbReference>
<proteinExistence type="inferred from homology"/>
<dbReference type="EMBL" id="VOIH02000001">
    <property type="protein sequence ID" value="KAF3456291.1"/>
    <property type="molecule type" value="Genomic_DNA"/>
</dbReference>
<evidence type="ECO:0000256" key="1">
    <source>
        <dbReference type="ARBA" id="ARBA00009744"/>
    </source>
</evidence>
<dbReference type="GO" id="GO:0005737">
    <property type="term" value="C:cytoplasm"/>
    <property type="evidence" value="ECO:0007669"/>
    <property type="project" value="TreeGrafter"/>
</dbReference>
<accession>A0A8K0MRL4</accession>
<sequence>MDQTSVDLQKPITGLTRITQRFKTGVTPDRMFKALILDSHNICPKLMFSSIKSIEFVEGQGEVGSIKQINFTEGSPIKYLKQRIDALDTEKLSCKYTLIEGDFLIDKLEYVSYEVQFEGYGGGGCICKLTSDYKAKEGVQISDIDIELGKDRTTGIYEVLEAYLIAHPRSYT</sequence>
<dbReference type="AlphaFoldDB" id="A0A8K0MRL4"/>
<evidence type="ECO:0000256" key="2">
    <source>
        <dbReference type="ARBA" id="ARBA00022821"/>
    </source>
</evidence>
<keyword evidence="2" id="KW-0611">Plant defense</keyword>
<dbReference type="PANTHER" id="PTHR31213:SF174">
    <property type="entry name" value="MAJOR ALLERGEN PRU AR 1-LIKE"/>
    <property type="match status" value="1"/>
</dbReference>
<dbReference type="InterPro" id="IPR000916">
    <property type="entry name" value="Bet_v_I/MLP"/>
</dbReference>
<dbReference type="FunFam" id="3.30.530.20:FF:000007">
    <property type="entry name" value="Major pollen allergen Bet v 1-A"/>
    <property type="match status" value="1"/>
</dbReference>
<organism evidence="5 6">
    <name type="scientific">Rhamnella rubrinervis</name>
    <dbReference type="NCBI Taxonomy" id="2594499"/>
    <lineage>
        <taxon>Eukaryota</taxon>
        <taxon>Viridiplantae</taxon>
        <taxon>Streptophyta</taxon>
        <taxon>Embryophyta</taxon>
        <taxon>Tracheophyta</taxon>
        <taxon>Spermatophyta</taxon>
        <taxon>Magnoliopsida</taxon>
        <taxon>eudicotyledons</taxon>
        <taxon>Gunneridae</taxon>
        <taxon>Pentapetalae</taxon>
        <taxon>rosids</taxon>
        <taxon>fabids</taxon>
        <taxon>Rosales</taxon>
        <taxon>Rhamnaceae</taxon>
        <taxon>rhamnoid group</taxon>
        <taxon>Rhamneae</taxon>
        <taxon>Rhamnella</taxon>
    </lineage>
</organism>
<name>A0A8K0MRL4_9ROSA</name>
<dbReference type="GO" id="GO:0005634">
    <property type="term" value="C:nucleus"/>
    <property type="evidence" value="ECO:0007669"/>
    <property type="project" value="TreeGrafter"/>
</dbReference>
<dbReference type="GO" id="GO:0004864">
    <property type="term" value="F:protein phosphatase inhibitor activity"/>
    <property type="evidence" value="ECO:0007669"/>
    <property type="project" value="InterPro"/>
</dbReference>
<dbReference type="PRINTS" id="PR00634">
    <property type="entry name" value="BETALLERGEN"/>
</dbReference>
<evidence type="ECO:0000256" key="3">
    <source>
        <dbReference type="ARBA" id="ARBA00023265"/>
    </source>
</evidence>
<feature type="domain" description="Bet v I/Major latex protein" evidence="4">
    <location>
        <begin position="13"/>
        <end position="151"/>
    </location>
</feature>
<dbReference type="CDD" id="cd07816">
    <property type="entry name" value="Bet_v1-like"/>
    <property type="match status" value="1"/>
</dbReference>
<dbReference type="GO" id="GO:0009738">
    <property type="term" value="P:abscisic acid-activated signaling pathway"/>
    <property type="evidence" value="ECO:0007669"/>
    <property type="project" value="InterPro"/>
</dbReference>
<evidence type="ECO:0000259" key="4">
    <source>
        <dbReference type="SMART" id="SM01037"/>
    </source>
</evidence>
<keyword evidence="6" id="KW-1185">Reference proteome</keyword>
<protein>
    <recommendedName>
        <fullName evidence="4">Bet v I/Major latex protein domain-containing protein</fullName>
    </recommendedName>
</protein>
<dbReference type="Gene3D" id="3.30.530.20">
    <property type="match status" value="1"/>
</dbReference>
<dbReference type="InterPro" id="IPR023393">
    <property type="entry name" value="START-like_dom_sf"/>
</dbReference>
<dbReference type="PROSITE" id="PS00451">
    <property type="entry name" value="PATHOGENESIS_BETVI"/>
    <property type="match status" value="1"/>
</dbReference>
<dbReference type="Proteomes" id="UP000796880">
    <property type="component" value="Unassembled WGS sequence"/>
</dbReference>
<dbReference type="SMART" id="SM01037">
    <property type="entry name" value="Bet_v_1"/>
    <property type="match status" value="1"/>
</dbReference>
<dbReference type="GO" id="GO:0006952">
    <property type="term" value="P:defense response"/>
    <property type="evidence" value="ECO:0007669"/>
    <property type="project" value="UniProtKB-KW"/>
</dbReference>
<comment type="caution">
    <text evidence="5">The sequence shown here is derived from an EMBL/GenBank/DDBJ whole genome shotgun (WGS) entry which is preliminary data.</text>
</comment>
<dbReference type="SUPFAM" id="SSF55961">
    <property type="entry name" value="Bet v1-like"/>
    <property type="match status" value="1"/>
</dbReference>
<dbReference type="InterPro" id="IPR050279">
    <property type="entry name" value="Plant_def-hormone_signal"/>
</dbReference>
<gene>
    <name evidence="5" type="ORF">FNV43_RR00941</name>
</gene>
<evidence type="ECO:0000313" key="6">
    <source>
        <dbReference type="Proteomes" id="UP000796880"/>
    </source>
</evidence>
<dbReference type="OrthoDB" id="1565598at2759"/>
<reference evidence="5" key="1">
    <citation type="submission" date="2020-03" db="EMBL/GenBank/DDBJ databases">
        <title>A high-quality chromosome-level genome assembly of a woody plant with both climbing and erect habits, Rhamnella rubrinervis.</title>
        <authorList>
            <person name="Lu Z."/>
            <person name="Yang Y."/>
            <person name="Zhu X."/>
            <person name="Sun Y."/>
        </authorList>
    </citation>
    <scope>NUCLEOTIDE SEQUENCE</scope>
    <source>
        <strain evidence="5">BYM</strain>
        <tissue evidence="5">Leaf</tissue>
    </source>
</reference>
<comment type="similarity">
    <text evidence="1">Belongs to the BetVI family.</text>
</comment>
<evidence type="ECO:0000313" key="5">
    <source>
        <dbReference type="EMBL" id="KAF3456291.1"/>
    </source>
</evidence>
<dbReference type="InterPro" id="IPR024949">
    <property type="entry name" value="Bet_v_I_allergen"/>
</dbReference>
<keyword evidence="3" id="KW-0568">Pathogenesis-related protein</keyword>
<dbReference type="GO" id="GO:0038023">
    <property type="term" value="F:signaling receptor activity"/>
    <property type="evidence" value="ECO:0007669"/>
    <property type="project" value="InterPro"/>
</dbReference>
<dbReference type="PANTHER" id="PTHR31213">
    <property type="entry name" value="OS08G0374000 PROTEIN-RELATED"/>
    <property type="match status" value="1"/>
</dbReference>
<dbReference type="Pfam" id="PF00407">
    <property type="entry name" value="Bet_v_1"/>
    <property type="match status" value="1"/>
</dbReference>